<evidence type="ECO:0000256" key="1">
    <source>
        <dbReference type="SAM" id="MobiDB-lite"/>
    </source>
</evidence>
<dbReference type="KEGG" id="ope:PU634_05110"/>
<dbReference type="EMBL" id="CP118224">
    <property type="protein sequence ID" value="WMC11747.1"/>
    <property type="molecule type" value="Genomic_DNA"/>
</dbReference>
<protein>
    <recommendedName>
        <fullName evidence="4">SWIM-type domain-containing protein</fullName>
    </recommendedName>
</protein>
<accession>A0AA50KRQ1</accession>
<proteinExistence type="predicted"/>
<dbReference type="Proteomes" id="UP001223802">
    <property type="component" value="Chromosome"/>
</dbReference>
<feature type="region of interest" description="Disordered" evidence="1">
    <location>
        <begin position="291"/>
        <end position="313"/>
    </location>
</feature>
<dbReference type="RefSeq" id="WP_306762982.1">
    <property type="nucleotide sequence ID" value="NZ_CP118224.1"/>
</dbReference>
<reference evidence="2 3" key="1">
    <citation type="submission" date="2023-02" db="EMBL/GenBank/DDBJ databases">
        <title>Complete genome sequence of a novel bacterium Oceanimonas sp. NTOU-MSR1 isolated from marine coast sediment.</title>
        <authorList>
            <person name="Yang H.-T."/>
            <person name="Chen Y.-L."/>
            <person name="Ho Y.-N."/>
        </authorList>
    </citation>
    <scope>NUCLEOTIDE SEQUENCE [LARGE SCALE GENOMIC DNA]</scope>
    <source>
        <strain evidence="2 3">NTOU-MSR1</strain>
    </source>
</reference>
<organism evidence="2 3">
    <name type="scientific">Oceanimonas pelagia</name>
    <dbReference type="NCBI Taxonomy" id="3028314"/>
    <lineage>
        <taxon>Bacteria</taxon>
        <taxon>Pseudomonadati</taxon>
        <taxon>Pseudomonadota</taxon>
        <taxon>Gammaproteobacteria</taxon>
        <taxon>Aeromonadales</taxon>
        <taxon>Aeromonadaceae</taxon>
        <taxon>Oceanimonas</taxon>
    </lineage>
</organism>
<evidence type="ECO:0000313" key="2">
    <source>
        <dbReference type="EMBL" id="WMC11747.1"/>
    </source>
</evidence>
<gene>
    <name evidence="2" type="ORF">PU634_05110</name>
</gene>
<dbReference type="AlphaFoldDB" id="A0AA50KRQ1"/>
<feature type="compositionally biased region" description="Low complexity" evidence="1">
    <location>
        <begin position="292"/>
        <end position="301"/>
    </location>
</feature>
<name>A0AA50KRQ1_9GAMM</name>
<evidence type="ECO:0000313" key="3">
    <source>
        <dbReference type="Proteomes" id="UP001223802"/>
    </source>
</evidence>
<evidence type="ECO:0008006" key="4">
    <source>
        <dbReference type="Google" id="ProtNLM"/>
    </source>
</evidence>
<keyword evidence="3" id="KW-1185">Reference proteome</keyword>
<sequence>MAEDIGSLKGISAEVRQLVRADAQRRREAKNILSPKGLQGNYDAGELLHTTLGGEIRPLTSDDLAAFRQNARSLGRRFKGGITPRQVIDMSLAVDRKKARQEITVAVPASARTVRGAGRSADSLEVRFVTNASKKHGTYRHFVTVQFLGYPTAIASGALTPAKAASQMRKEGIRFDCDCGRHTYWYRYIATVGNYNAGRAENGYPKIRNPNLAGVACKHVLRVMAEVEGSSVVQNFLERAIAKGRERMDGTSTIRTSDKAASKIIQKQALRPTTHGGRTGDRDYDRARRALRQQSRATTTRPTKVASGSKRVSALAGDPKAEAALMGVVQQLGISREQAIAILQGVK</sequence>